<reference evidence="1 2" key="1">
    <citation type="submission" date="2021-06" db="EMBL/GenBank/DDBJ databases">
        <authorList>
            <person name="Palmer J.M."/>
        </authorList>
    </citation>
    <scope>NUCLEOTIDE SEQUENCE [LARGE SCALE GENOMIC DNA]</scope>
    <source>
        <strain evidence="2">if_2019</strain>
        <tissue evidence="1">Muscle</tissue>
    </source>
</reference>
<name>A0ABV0U946_9TELE</name>
<keyword evidence="2" id="KW-1185">Reference proteome</keyword>
<dbReference type="Proteomes" id="UP001482620">
    <property type="component" value="Unassembled WGS sequence"/>
</dbReference>
<dbReference type="EMBL" id="JAHRIQ010061725">
    <property type="protein sequence ID" value="MEQ2241712.1"/>
    <property type="molecule type" value="Genomic_DNA"/>
</dbReference>
<evidence type="ECO:0000313" key="2">
    <source>
        <dbReference type="Proteomes" id="UP001482620"/>
    </source>
</evidence>
<accession>A0ABV0U946</accession>
<organism evidence="1 2">
    <name type="scientific">Ilyodon furcidens</name>
    <name type="common">goldbreast splitfin</name>
    <dbReference type="NCBI Taxonomy" id="33524"/>
    <lineage>
        <taxon>Eukaryota</taxon>
        <taxon>Metazoa</taxon>
        <taxon>Chordata</taxon>
        <taxon>Craniata</taxon>
        <taxon>Vertebrata</taxon>
        <taxon>Euteleostomi</taxon>
        <taxon>Actinopterygii</taxon>
        <taxon>Neopterygii</taxon>
        <taxon>Teleostei</taxon>
        <taxon>Neoteleostei</taxon>
        <taxon>Acanthomorphata</taxon>
        <taxon>Ovalentaria</taxon>
        <taxon>Atherinomorphae</taxon>
        <taxon>Cyprinodontiformes</taxon>
        <taxon>Goodeidae</taxon>
        <taxon>Ilyodon</taxon>
    </lineage>
</organism>
<comment type="caution">
    <text evidence="1">The sequence shown here is derived from an EMBL/GenBank/DDBJ whole genome shotgun (WGS) entry which is preliminary data.</text>
</comment>
<proteinExistence type="predicted"/>
<evidence type="ECO:0000313" key="1">
    <source>
        <dbReference type="EMBL" id="MEQ2241712.1"/>
    </source>
</evidence>
<sequence length="132" mass="15760">MYHYFREKCANLYHKFRFTKSEVFFFFLSCEFSGSHRHLQERLVCIQTAEPFCGKTFKAHGTLLHAVCPSVFAPTPLVMQQHCRNRKKGTSEIFKTHWNTWQWNYWPKLLAKTDLKEIFSRCTVPEKSADIY</sequence>
<protein>
    <submittedName>
        <fullName evidence="1">Uncharacterized protein</fullName>
    </submittedName>
</protein>
<gene>
    <name evidence="1" type="ORF">ILYODFUR_028143</name>
</gene>